<name>A0A9P7UTM0_9AGAR</name>
<protein>
    <submittedName>
        <fullName evidence="1">Uncharacterized protein</fullName>
    </submittedName>
</protein>
<evidence type="ECO:0000313" key="2">
    <source>
        <dbReference type="Proteomes" id="UP001049176"/>
    </source>
</evidence>
<dbReference type="AlphaFoldDB" id="A0A9P7UTM0"/>
<keyword evidence="2" id="KW-1185">Reference proteome</keyword>
<dbReference type="KEGG" id="more:E1B28_007031"/>
<proteinExistence type="predicted"/>
<dbReference type="GeneID" id="66076107"/>
<dbReference type="Proteomes" id="UP001049176">
    <property type="component" value="Chromosome 4"/>
</dbReference>
<evidence type="ECO:0000313" key="1">
    <source>
        <dbReference type="EMBL" id="KAG7093350.1"/>
    </source>
</evidence>
<organism evidence="1 2">
    <name type="scientific">Marasmius oreades</name>
    <name type="common">fairy-ring Marasmius</name>
    <dbReference type="NCBI Taxonomy" id="181124"/>
    <lineage>
        <taxon>Eukaryota</taxon>
        <taxon>Fungi</taxon>
        <taxon>Dikarya</taxon>
        <taxon>Basidiomycota</taxon>
        <taxon>Agaricomycotina</taxon>
        <taxon>Agaricomycetes</taxon>
        <taxon>Agaricomycetidae</taxon>
        <taxon>Agaricales</taxon>
        <taxon>Marasmiineae</taxon>
        <taxon>Marasmiaceae</taxon>
        <taxon>Marasmius</taxon>
    </lineage>
</organism>
<gene>
    <name evidence="1" type="ORF">E1B28_007031</name>
</gene>
<reference evidence="1" key="1">
    <citation type="journal article" date="2021" name="Genome Biol. Evol.">
        <title>The assembled and annotated genome of the fairy-ring fungus Marasmius oreades.</title>
        <authorList>
            <person name="Hiltunen M."/>
            <person name="Ament-Velasquez S.L."/>
            <person name="Johannesson H."/>
        </authorList>
    </citation>
    <scope>NUCLEOTIDE SEQUENCE</scope>
    <source>
        <strain evidence="1">03SP1</strain>
    </source>
</reference>
<comment type="caution">
    <text evidence="1">The sequence shown here is derived from an EMBL/GenBank/DDBJ whole genome shotgun (WGS) entry which is preliminary data.</text>
</comment>
<dbReference type="EMBL" id="CM032184">
    <property type="protein sequence ID" value="KAG7093350.1"/>
    <property type="molecule type" value="Genomic_DNA"/>
</dbReference>
<accession>A0A9P7UTM0</accession>
<dbReference type="RefSeq" id="XP_043009820.1">
    <property type="nucleotide sequence ID" value="XM_043151740.1"/>
</dbReference>
<sequence length="108" mass="12633">MIFPPAYPPLHGETRALRQPSHRILPMEASRSLPTYFRWRRPHYRGNPIMLVKKFLLKGAYLRITVTFFMASSEVGQGIRLGVKYWSFLFKGEESFSTTISVRCQPKR</sequence>